<dbReference type="InterPro" id="IPR048510">
    <property type="entry name" value="WsaF_N"/>
</dbReference>
<dbReference type="InterPro" id="IPR055050">
    <property type="entry name" value="WsaF_C"/>
</dbReference>
<reference evidence="3 4" key="1">
    <citation type="submission" date="2020-03" db="EMBL/GenBank/DDBJ databases">
        <title>Roseomonas selenitidurans sp. nov. isolated from soil.</title>
        <authorList>
            <person name="Liu H."/>
        </authorList>
    </citation>
    <scope>NUCLEOTIDE SEQUENCE [LARGE SCALE GENOMIC DNA]</scope>
    <source>
        <strain evidence="3 4">JCM 15073</strain>
    </source>
</reference>
<keyword evidence="4" id="KW-1185">Reference proteome</keyword>
<dbReference type="Proteomes" id="UP000765160">
    <property type="component" value="Unassembled WGS sequence"/>
</dbReference>
<protein>
    <recommendedName>
        <fullName evidence="5">Glycosyl transferase family 1 domain-containing protein</fullName>
    </recommendedName>
</protein>
<evidence type="ECO:0000259" key="1">
    <source>
        <dbReference type="Pfam" id="PF21374"/>
    </source>
</evidence>
<organism evidence="3 4">
    <name type="scientific">Falsiroseomonas frigidaquae</name>
    <dbReference type="NCBI Taxonomy" id="487318"/>
    <lineage>
        <taxon>Bacteria</taxon>
        <taxon>Pseudomonadati</taxon>
        <taxon>Pseudomonadota</taxon>
        <taxon>Alphaproteobacteria</taxon>
        <taxon>Acetobacterales</taxon>
        <taxon>Roseomonadaceae</taxon>
        <taxon>Falsiroseomonas</taxon>
    </lineage>
</organism>
<dbReference type="RefSeq" id="WP_168052678.1">
    <property type="nucleotide sequence ID" value="NZ_JAATJR010000006.1"/>
</dbReference>
<dbReference type="Gene3D" id="3.40.50.11090">
    <property type="match status" value="1"/>
</dbReference>
<dbReference type="Pfam" id="PF22772">
    <property type="entry name" value="WsaF_C"/>
    <property type="match status" value="1"/>
</dbReference>
<feature type="domain" description="WsaF C-terminal" evidence="2">
    <location>
        <begin position="496"/>
        <end position="633"/>
    </location>
</feature>
<dbReference type="Gene3D" id="3.40.50.2000">
    <property type="entry name" value="Glycogen Phosphorylase B"/>
    <property type="match status" value="1"/>
</dbReference>
<evidence type="ECO:0000313" key="4">
    <source>
        <dbReference type="Proteomes" id="UP000765160"/>
    </source>
</evidence>
<feature type="domain" description="WsaF N-terminal" evidence="1">
    <location>
        <begin position="305"/>
        <end position="448"/>
    </location>
</feature>
<gene>
    <name evidence="3" type="ORF">HB662_21690</name>
</gene>
<dbReference type="EMBL" id="JAAVTX010000006">
    <property type="protein sequence ID" value="NKE47405.1"/>
    <property type="molecule type" value="Genomic_DNA"/>
</dbReference>
<evidence type="ECO:0000259" key="2">
    <source>
        <dbReference type="Pfam" id="PF22772"/>
    </source>
</evidence>
<comment type="caution">
    <text evidence="3">The sequence shown here is derived from an EMBL/GenBank/DDBJ whole genome shotgun (WGS) entry which is preliminary data.</text>
</comment>
<evidence type="ECO:0008006" key="5">
    <source>
        <dbReference type="Google" id="ProtNLM"/>
    </source>
</evidence>
<name>A0ABX1F4W7_9PROT</name>
<proteinExistence type="predicted"/>
<accession>A0ABX1F4W7</accession>
<sequence>MSGFSDDTAGLSDIVENQLAHYAFDVPLREALDAAPDDDALFLRIYRDRIEQHGVARPKLFDEIFYLQHNPDILAELRKDVLRSGLHHFAGWGIFEGRPPNADWHSRMRFVPQREVPMPVDEAAYLAEQPECAAFLADFPQLSVGRFIDLYGRRLGRRPDDNAAELRNQAANPERLQLLRAFFDAGYYASTYLGWDASHEMAFDHYVTRGAREGHSPNSNFDERFYLAFYPDIAVAVGRGYLLCGYEHWLIAGQREGRLPRFELAATLEAAAPGVTRPVALHSADAVAAKLEPCAFSVDEAATTRVWFVLPFLNPDLIFGGFASIIAFIEQLLTRHVRVGIFLREAEESQVEYFRYRSGQRSLLARSLSQIPVFSPQSGRTFVFSPQDVFVSYSVWDAHWARHFAAETHWKRPIYWIQEYEPIFHKHDAWHFLSNSAYYYDHIGVFNSALLKTYFEKYQIGVYGQVWPESSISFEHLLYHPGDHVPRQARREGARRTFFVYARPEEHASRNMFELAVFCLRKAVEAGIFIGPWRFIGLGALAGPYRISLGAGWSMEVLNKIDAEEYAKLIGSVDIGLSLMYAPHPSLLPYEIANAGALVVTNAFPGREATYIQGRSNNIIVFEGTVDAALDALREAVRRSNTQETAPAPPDAAFPDTRLGGWECVFHDEFLTHLALLIDRRFSWQFFRDEARDEEAS</sequence>
<evidence type="ECO:0000313" key="3">
    <source>
        <dbReference type="EMBL" id="NKE47405.1"/>
    </source>
</evidence>
<dbReference type="Pfam" id="PF21374">
    <property type="entry name" value="WsaF_N"/>
    <property type="match status" value="1"/>
</dbReference>